<sequence>MKNLPTLLPDNMASVEEKPYWTLILALDDEVITEVAEEDTVAGLWLKLESLYMMKSFTNKLLLKQRLFGLRMQEATSLKNHIDRLNNILLGLRNIDWIEDKDVALILLASLPICIGGSSSGSGLHDALVAYTSQVCDTPVEKFSKRLGRGLKAADRYNYCRELRHCKMDCPKRRGMQHEKASSDTIAIGGMHFEEEMVLVADSHIF</sequence>
<dbReference type="EMBL" id="BAABME010030595">
    <property type="protein sequence ID" value="GAA0142059.1"/>
    <property type="molecule type" value="Genomic_DNA"/>
</dbReference>
<evidence type="ECO:0008006" key="3">
    <source>
        <dbReference type="Google" id="ProtNLM"/>
    </source>
</evidence>
<gene>
    <name evidence="1" type="ORF">LIER_42702</name>
</gene>
<evidence type="ECO:0000313" key="1">
    <source>
        <dbReference type="EMBL" id="GAA0142059.1"/>
    </source>
</evidence>
<organism evidence="1 2">
    <name type="scientific">Lithospermum erythrorhizon</name>
    <name type="common">Purple gromwell</name>
    <name type="synonym">Lithospermum officinale var. erythrorhizon</name>
    <dbReference type="NCBI Taxonomy" id="34254"/>
    <lineage>
        <taxon>Eukaryota</taxon>
        <taxon>Viridiplantae</taxon>
        <taxon>Streptophyta</taxon>
        <taxon>Embryophyta</taxon>
        <taxon>Tracheophyta</taxon>
        <taxon>Spermatophyta</taxon>
        <taxon>Magnoliopsida</taxon>
        <taxon>eudicotyledons</taxon>
        <taxon>Gunneridae</taxon>
        <taxon>Pentapetalae</taxon>
        <taxon>asterids</taxon>
        <taxon>lamiids</taxon>
        <taxon>Boraginales</taxon>
        <taxon>Boraginaceae</taxon>
        <taxon>Boraginoideae</taxon>
        <taxon>Lithospermeae</taxon>
        <taxon>Lithospermum</taxon>
    </lineage>
</organism>
<accession>A0AAV3NRQ9</accession>
<dbReference type="AlphaFoldDB" id="A0AAV3NRQ9"/>
<name>A0AAV3NRQ9_LITER</name>
<protein>
    <recommendedName>
        <fullName evidence="3">Retrovirus-related Pol polyprotein from transposon TNT 1-94</fullName>
    </recommendedName>
</protein>
<reference evidence="1 2" key="1">
    <citation type="submission" date="2024-01" db="EMBL/GenBank/DDBJ databases">
        <title>The complete chloroplast genome sequence of Lithospermum erythrorhizon: insights into the phylogenetic relationship among Boraginaceae species and the maternal lineages of purple gromwells.</title>
        <authorList>
            <person name="Okada T."/>
            <person name="Watanabe K."/>
        </authorList>
    </citation>
    <scope>NUCLEOTIDE SEQUENCE [LARGE SCALE GENOMIC DNA]</scope>
</reference>
<keyword evidence="2" id="KW-1185">Reference proteome</keyword>
<comment type="caution">
    <text evidence="1">The sequence shown here is derived from an EMBL/GenBank/DDBJ whole genome shotgun (WGS) entry which is preliminary data.</text>
</comment>
<dbReference type="Proteomes" id="UP001454036">
    <property type="component" value="Unassembled WGS sequence"/>
</dbReference>
<dbReference type="Pfam" id="PF14223">
    <property type="entry name" value="Retrotran_gag_2"/>
    <property type="match status" value="1"/>
</dbReference>
<evidence type="ECO:0000313" key="2">
    <source>
        <dbReference type="Proteomes" id="UP001454036"/>
    </source>
</evidence>
<proteinExistence type="predicted"/>